<dbReference type="Gene3D" id="3.40.50.720">
    <property type="entry name" value="NAD(P)-binding Rossmann-like Domain"/>
    <property type="match status" value="1"/>
</dbReference>
<evidence type="ECO:0000313" key="12">
    <source>
        <dbReference type="Proteomes" id="UP000824094"/>
    </source>
</evidence>
<feature type="transmembrane region" description="Helical" evidence="9">
    <location>
        <begin position="116"/>
        <end position="137"/>
    </location>
</feature>
<dbReference type="AlphaFoldDB" id="A0A9D1MGV4"/>
<dbReference type="GO" id="GO:0015079">
    <property type="term" value="F:potassium ion transmembrane transporter activity"/>
    <property type="evidence" value="ECO:0007669"/>
    <property type="project" value="InterPro"/>
</dbReference>
<protein>
    <submittedName>
        <fullName evidence="11">NAD-binding protein</fullName>
    </submittedName>
</protein>
<comment type="caution">
    <text evidence="11">The sequence shown here is derived from an EMBL/GenBank/DDBJ whole genome shotgun (WGS) entry which is preliminary data.</text>
</comment>
<evidence type="ECO:0000256" key="2">
    <source>
        <dbReference type="ARBA" id="ARBA00022448"/>
    </source>
</evidence>
<dbReference type="InterPro" id="IPR003445">
    <property type="entry name" value="Cat_transpt"/>
</dbReference>
<dbReference type="InterPro" id="IPR003148">
    <property type="entry name" value="RCK_N"/>
</dbReference>
<evidence type="ECO:0000256" key="1">
    <source>
        <dbReference type="ARBA" id="ARBA00004141"/>
    </source>
</evidence>
<dbReference type="EMBL" id="DVNF01000052">
    <property type="protein sequence ID" value="HIU60062.1"/>
    <property type="molecule type" value="Genomic_DNA"/>
</dbReference>
<evidence type="ECO:0000256" key="3">
    <source>
        <dbReference type="ARBA" id="ARBA00022538"/>
    </source>
</evidence>
<accession>A0A9D1MGV4</accession>
<dbReference type="SUPFAM" id="SSF51735">
    <property type="entry name" value="NAD(P)-binding Rossmann-fold domains"/>
    <property type="match status" value="1"/>
</dbReference>
<reference evidence="11" key="2">
    <citation type="journal article" date="2021" name="PeerJ">
        <title>Extensive microbial diversity within the chicken gut microbiome revealed by metagenomics and culture.</title>
        <authorList>
            <person name="Gilroy R."/>
            <person name="Ravi A."/>
            <person name="Getino M."/>
            <person name="Pursley I."/>
            <person name="Horton D.L."/>
            <person name="Alikhan N.F."/>
            <person name="Baker D."/>
            <person name="Gharbi K."/>
            <person name="Hall N."/>
            <person name="Watson M."/>
            <person name="Adriaenssens E.M."/>
            <person name="Foster-Nyarko E."/>
            <person name="Jarju S."/>
            <person name="Secka A."/>
            <person name="Antonio M."/>
            <person name="Oren A."/>
            <person name="Chaudhuri R.R."/>
            <person name="La Ragione R."/>
            <person name="Hildebrand F."/>
            <person name="Pallen M.J."/>
        </authorList>
    </citation>
    <scope>NUCLEOTIDE SEQUENCE</scope>
    <source>
        <strain evidence="11">18911</strain>
    </source>
</reference>
<dbReference type="PRINTS" id="PR00335">
    <property type="entry name" value="KUPTAKETRKA"/>
</dbReference>
<dbReference type="PROSITE" id="PS51201">
    <property type="entry name" value="RCK_N"/>
    <property type="match status" value="1"/>
</dbReference>
<evidence type="ECO:0000256" key="6">
    <source>
        <dbReference type="ARBA" id="ARBA00022989"/>
    </source>
</evidence>
<keyword evidence="3" id="KW-0633">Potassium transport</keyword>
<feature type="domain" description="RCK N-terminal" evidence="10">
    <location>
        <begin position="1"/>
        <end position="118"/>
    </location>
</feature>
<keyword evidence="6 9" id="KW-1133">Transmembrane helix</keyword>
<keyword evidence="8 9" id="KW-0472">Membrane</keyword>
<comment type="subcellular location">
    <subcellularLocation>
        <location evidence="1">Membrane</location>
        <topology evidence="1">Multi-pass membrane protein</topology>
    </subcellularLocation>
</comment>
<evidence type="ECO:0000256" key="7">
    <source>
        <dbReference type="ARBA" id="ARBA00023065"/>
    </source>
</evidence>
<dbReference type="InterPro" id="IPR006036">
    <property type="entry name" value="K_uptake_TrkA"/>
</dbReference>
<dbReference type="InterPro" id="IPR050721">
    <property type="entry name" value="Trk_Ktr_HKT_K-transport"/>
</dbReference>
<dbReference type="Pfam" id="PF02386">
    <property type="entry name" value="TrkH"/>
    <property type="match status" value="1"/>
</dbReference>
<dbReference type="Proteomes" id="UP000824094">
    <property type="component" value="Unassembled WGS sequence"/>
</dbReference>
<organism evidence="11 12">
    <name type="scientific">Candidatus Stercoripulliclostridium merdigallinarum</name>
    <dbReference type="NCBI Taxonomy" id="2840951"/>
    <lineage>
        <taxon>Bacteria</taxon>
        <taxon>Bacillati</taxon>
        <taxon>Bacillota</taxon>
        <taxon>Clostridia</taxon>
        <taxon>Eubacteriales</taxon>
        <taxon>Candidatus Stercoripulliclostridium</taxon>
    </lineage>
</organism>
<proteinExistence type="predicted"/>
<dbReference type="Pfam" id="PF02254">
    <property type="entry name" value="TrkA_N"/>
    <property type="match status" value="1"/>
</dbReference>
<name>A0A9D1MGV4_9FIRM</name>
<feature type="transmembrane region" description="Helical" evidence="9">
    <location>
        <begin position="189"/>
        <end position="210"/>
    </location>
</feature>
<dbReference type="PANTHER" id="PTHR43833:SF5">
    <property type="entry name" value="TRK SYSTEM POTASSIUM UPTAKE PROTEIN TRKA"/>
    <property type="match status" value="1"/>
</dbReference>
<feature type="transmembrane region" description="Helical" evidence="9">
    <location>
        <begin position="157"/>
        <end position="177"/>
    </location>
</feature>
<evidence type="ECO:0000256" key="5">
    <source>
        <dbReference type="ARBA" id="ARBA00022958"/>
    </source>
</evidence>
<keyword evidence="5" id="KW-0630">Potassium</keyword>
<sequence length="218" mass="23915">MKIIIVGAGNVGKELVSRLSEEGHDIVVVDSNEKRLNNFIDRHDVMGIAGNGADFDVLENAGVNTADLFVACTPQDELNILCSLVAKKLGAKDTVARVRSPEYFELFRERDLGLSVANYFVAYFFITVISLILISLAEPTVPAALQEADSGWFVENFSAVATCINNVGPGLGSYGPMYNFAHMTQFSKIVLCFDMLIGRLEIVPMLLLFYPKAWTPAK</sequence>
<evidence type="ECO:0000256" key="4">
    <source>
        <dbReference type="ARBA" id="ARBA00022692"/>
    </source>
</evidence>
<dbReference type="GO" id="GO:0005886">
    <property type="term" value="C:plasma membrane"/>
    <property type="evidence" value="ECO:0007669"/>
    <property type="project" value="InterPro"/>
</dbReference>
<keyword evidence="7" id="KW-0406">Ion transport</keyword>
<keyword evidence="4 9" id="KW-0812">Transmembrane</keyword>
<evidence type="ECO:0000259" key="10">
    <source>
        <dbReference type="PROSITE" id="PS51201"/>
    </source>
</evidence>
<dbReference type="PANTHER" id="PTHR43833">
    <property type="entry name" value="POTASSIUM CHANNEL PROTEIN 2-RELATED-RELATED"/>
    <property type="match status" value="1"/>
</dbReference>
<keyword evidence="2" id="KW-0813">Transport</keyword>
<dbReference type="InterPro" id="IPR036291">
    <property type="entry name" value="NAD(P)-bd_dom_sf"/>
</dbReference>
<evidence type="ECO:0000313" key="11">
    <source>
        <dbReference type="EMBL" id="HIU60062.1"/>
    </source>
</evidence>
<gene>
    <name evidence="11" type="ORF">IAB05_01580</name>
</gene>
<reference evidence="11" key="1">
    <citation type="submission" date="2020-10" db="EMBL/GenBank/DDBJ databases">
        <authorList>
            <person name="Gilroy R."/>
        </authorList>
    </citation>
    <scope>NUCLEOTIDE SEQUENCE</scope>
    <source>
        <strain evidence="11">18911</strain>
    </source>
</reference>
<evidence type="ECO:0000256" key="9">
    <source>
        <dbReference type="SAM" id="Phobius"/>
    </source>
</evidence>
<evidence type="ECO:0000256" key="8">
    <source>
        <dbReference type="ARBA" id="ARBA00023136"/>
    </source>
</evidence>